<sequence>MKPHAPSWSIINHRYLMAALAEVHHCLKIYAQQESTTTPPPDLPETLPALEILCRVFKLSPFERQLLLLCAGIELEPEFASLVVTLINRSAPTFQLALAALPQAHWDALTPTAPLRHWRLIYIETGETLVTSSLRIDERILHYLMGVAYLDQKLYGLVTSIVTKVNLPPSHQATVDQIQQLWKQRRSPLYPIINLCGANMSSHEAIAATTCQSLGIRLYSLNAADIPTDVTERETLRILWEREAILSGSALLIDASDTGDHNQQRTLISFLQSFTSMGFVASREPLSLRRRTIVRFDVNRPNADEQEALWQRALGDATSSLNGQLAQIVSQFNLEPEGIQQASDLVLQQTTSSASFSHQLWQTCRQQVRTQLDDLAQRIEPVAKWMDLILPEPQKQTLREIVVSVQQRSQVYQIWGFGNHSQRGLGITTLFAGGSGTGKTMAAEILAQELQLDLYRIDLSSVVSKYIGETEKNLRRIFDAAEAGGVILLFDEADALFGKRSEVKDAHDRHANIEVSYLLQRMESYGGLAILTTNFKHAIDVAFLRRIRFVIPFPFPDVSQRLEIWQRMFPPQTPVADLDFAKLARLNVAGGNIRNIALNAAFLAAAEQQPVQMRHILRAAHSEYAKLEKPLADAEVRGWI</sequence>
<feature type="domain" description="AAA+ ATPase" evidence="1">
    <location>
        <begin position="425"/>
        <end position="557"/>
    </location>
</feature>
<dbReference type="RefSeq" id="WP_062290950.1">
    <property type="nucleotide sequence ID" value="NZ_CP012036.1"/>
</dbReference>
<dbReference type="InterPro" id="IPR003959">
    <property type="entry name" value="ATPase_AAA_core"/>
</dbReference>
<accession>A0A0M4SW64</accession>
<organism evidence="2 3">
    <name type="scientific">Nostoc piscinale CENA21</name>
    <dbReference type="NCBI Taxonomy" id="224013"/>
    <lineage>
        <taxon>Bacteria</taxon>
        <taxon>Bacillati</taxon>
        <taxon>Cyanobacteriota</taxon>
        <taxon>Cyanophyceae</taxon>
        <taxon>Nostocales</taxon>
        <taxon>Nostocaceae</taxon>
        <taxon>Nostoc</taxon>
    </lineage>
</organism>
<dbReference type="InterPro" id="IPR054472">
    <property type="entry name" value="WHD"/>
</dbReference>
<dbReference type="InterPro" id="IPR003593">
    <property type="entry name" value="AAA+_ATPase"/>
</dbReference>
<evidence type="ECO:0000259" key="1">
    <source>
        <dbReference type="SMART" id="SM00382"/>
    </source>
</evidence>
<dbReference type="Gene3D" id="3.40.50.300">
    <property type="entry name" value="P-loop containing nucleotide triphosphate hydrolases"/>
    <property type="match status" value="1"/>
</dbReference>
<dbReference type="CDD" id="cd19481">
    <property type="entry name" value="RecA-like_protease"/>
    <property type="match status" value="1"/>
</dbReference>
<dbReference type="KEGG" id="npz:ACX27_08555"/>
<dbReference type="GO" id="GO:0005524">
    <property type="term" value="F:ATP binding"/>
    <property type="evidence" value="ECO:0007669"/>
    <property type="project" value="InterPro"/>
</dbReference>
<dbReference type="OrthoDB" id="9806903at2"/>
<reference evidence="2 3" key="2">
    <citation type="journal article" date="2016" name="Genome Announc.">
        <title>Draft Genome Sequence of the N2-Fixing Cyanobacterium Nostoc piscinale CENA21, Isolated from the Brazilian Amazon Floodplain.</title>
        <authorList>
            <person name="Leao T."/>
            <person name="Guimaraes P.I."/>
            <person name="de Melo A.G."/>
            <person name="Ramos R.T."/>
            <person name="Leao P.N."/>
            <person name="Silva A."/>
            <person name="Fiore M.F."/>
            <person name="Schneider M.P."/>
        </authorList>
    </citation>
    <scope>NUCLEOTIDE SEQUENCE [LARGE SCALE GENOMIC DNA]</scope>
    <source>
        <strain evidence="2 3">CENA21</strain>
    </source>
</reference>
<dbReference type="Pfam" id="PF22977">
    <property type="entry name" value="WHD"/>
    <property type="match status" value="1"/>
</dbReference>
<gene>
    <name evidence="2" type="ORF">ACX27_08555</name>
</gene>
<dbReference type="PANTHER" id="PTHR46411">
    <property type="entry name" value="FAMILY ATPASE, PUTATIVE-RELATED"/>
    <property type="match status" value="1"/>
</dbReference>
<dbReference type="SUPFAM" id="SSF52540">
    <property type="entry name" value="P-loop containing nucleoside triphosphate hydrolases"/>
    <property type="match status" value="1"/>
</dbReference>
<dbReference type="InterPro" id="IPR027417">
    <property type="entry name" value="P-loop_NTPase"/>
</dbReference>
<dbReference type="Pfam" id="PF00004">
    <property type="entry name" value="AAA"/>
    <property type="match status" value="1"/>
</dbReference>
<dbReference type="PANTHER" id="PTHR46411:SF3">
    <property type="entry name" value="AAA+ ATPASE DOMAIN-CONTAINING PROTEIN"/>
    <property type="match status" value="1"/>
</dbReference>
<protein>
    <submittedName>
        <fullName evidence="2">ATPase</fullName>
    </submittedName>
</protein>
<evidence type="ECO:0000313" key="3">
    <source>
        <dbReference type="Proteomes" id="UP000062645"/>
    </source>
</evidence>
<dbReference type="STRING" id="224013.ACX27_08555"/>
<reference evidence="3" key="1">
    <citation type="submission" date="2015-07" db="EMBL/GenBank/DDBJ databases">
        <title>Genome Of Nitrogen-Fixing Cyanobacterium Nostoc piscinale CENA21 From Solimoes/Amazon River Floodplain Sediments And Comparative Genomics To Uncover Biosynthetic Natural Products Potential.</title>
        <authorList>
            <person name="Leao T.F."/>
            <person name="Leao P.N."/>
            <person name="Guimaraes P.I."/>
            <person name="de Melo A.G.C."/>
            <person name="Ramos R.T.J."/>
            <person name="Silva A."/>
            <person name="Fiore M.F."/>
            <person name="Schneider M.P.C."/>
        </authorList>
    </citation>
    <scope>NUCLEOTIDE SEQUENCE [LARGE SCALE GENOMIC DNA]</scope>
    <source>
        <strain evidence="3">CENA21</strain>
    </source>
</reference>
<dbReference type="PATRIC" id="fig|224013.5.peg.2069"/>
<dbReference type="SMART" id="SM00382">
    <property type="entry name" value="AAA"/>
    <property type="match status" value="1"/>
</dbReference>
<dbReference type="EMBL" id="CP012036">
    <property type="protein sequence ID" value="ALF52896.1"/>
    <property type="molecule type" value="Genomic_DNA"/>
</dbReference>
<evidence type="ECO:0000313" key="2">
    <source>
        <dbReference type="EMBL" id="ALF52896.1"/>
    </source>
</evidence>
<proteinExistence type="predicted"/>
<dbReference type="GO" id="GO:0016887">
    <property type="term" value="F:ATP hydrolysis activity"/>
    <property type="evidence" value="ECO:0007669"/>
    <property type="project" value="InterPro"/>
</dbReference>
<dbReference type="AlphaFoldDB" id="A0A0M4SW64"/>
<name>A0A0M4SW64_9NOSO</name>
<dbReference type="Proteomes" id="UP000062645">
    <property type="component" value="Chromosome"/>
</dbReference>
<keyword evidence="3" id="KW-1185">Reference proteome</keyword>